<dbReference type="SUPFAM" id="SSF141868">
    <property type="entry name" value="EAL domain-like"/>
    <property type="match status" value="1"/>
</dbReference>
<dbReference type="InterPro" id="IPR035919">
    <property type="entry name" value="EAL_sf"/>
</dbReference>
<sequence length="364" mass="40985">MTAEKLNASLGGCSRCERTPDPLPESGFLYLAPPMIHTTRALIDAFDQMKLAYDEPYDGVFRVRFNESELSRLCSDFLDNVSSLERHDTKALVLGDNESLTIHHLTRMEPLSAIVAKIQGEWLFGMLENDRIYSHFHPIVAADNPHDVFAYECLARASTEEGAVVNPGLMFDIARQTDMMFFLDRACRLAAIEGCVEHNIDTTIFINFTPGTIYKPEHCLQTTIAAIEKANISPEQIVFEVVESEEVRDIEHLLSILNYYREHGFRVALDDLGAGFSSLNLLTKLQPDFVKLDMELIRDVDNDPYKAVITENLIRMSRRLGVKTIAEGVETVGEWQWALDKGADYIQGFLFAKPSAPPEPVKVP</sequence>
<keyword evidence="3" id="KW-1185">Reference proteome</keyword>
<name>A0A2C8FDX5_9BACT</name>
<dbReference type="Gene3D" id="3.20.20.450">
    <property type="entry name" value="EAL domain"/>
    <property type="match status" value="1"/>
</dbReference>
<dbReference type="EMBL" id="LT907975">
    <property type="protein sequence ID" value="SOB60662.1"/>
    <property type="molecule type" value="Genomic_DNA"/>
</dbReference>
<dbReference type="PANTHER" id="PTHR33121">
    <property type="entry name" value="CYCLIC DI-GMP PHOSPHODIESTERASE PDEF"/>
    <property type="match status" value="1"/>
</dbReference>
<feature type="domain" description="EAL" evidence="1">
    <location>
        <begin position="116"/>
        <end position="364"/>
    </location>
</feature>
<dbReference type="InterPro" id="IPR050706">
    <property type="entry name" value="Cyclic-di-GMP_PDE-like"/>
</dbReference>
<dbReference type="AlphaFoldDB" id="A0A2C8FDX5"/>
<accession>A0A2C8FDX5</accession>
<proteinExistence type="predicted"/>
<reference evidence="3" key="1">
    <citation type="submission" date="2017-09" db="EMBL/GenBank/DDBJ databases">
        <authorList>
            <person name="Regsiter A."/>
            <person name="William W."/>
        </authorList>
    </citation>
    <scope>NUCLEOTIDE SEQUENCE [LARGE SCALE GENOMIC DNA]</scope>
    <source>
        <strain evidence="3">500-1</strain>
    </source>
</reference>
<evidence type="ECO:0000313" key="3">
    <source>
        <dbReference type="Proteomes" id="UP000219215"/>
    </source>
</evidence>
<dbReference type="PROSITE" id="PS50883">
    <property type="entry name" value="EAL"/>
    <property type="match status" value="1"/>
</dbReference>
<gene>
    <name evidence="2" type="ORF">DPRO_3745</name>
</gene>
<dbReference type="RefSeq" id="WP_097013355.1">
    <property type="nucleotide sequence ID" value="NZ_LT907975.1"/>
</dbReference>
<dbReference type="Pfam" id="PF00563">
    <property type="entry name" value="EAL"/>
    <property type="match status" value="1"/>
</dbReference>
<protein>
    <submittedName>
        <fullName evidence="2">Diguanylate phosphodiesterase</fullName>
    </submittedName>
</protein>
<dbReference type="KEGG" id="pprf:DPRO_3745"/>
<evidence type="ECO:0000313" key="2">
    <source>
        <dbReference type="EMBL" id="SOB60662.1"/>
    </source>
</evidence>
<dbReference type="GO" id="GO:0071111">
    <property type="term" value="F:cyclic-guanylate-specific phosphodiesterase activity"/>
    <property type="evidence" value="ECO:0007669"/>
    <property type="project" value="InterPro"/>
</dbReference>
<dbReference type="InterPro" id="IPR001633">
    <property type="entry name" value="EAL_dom"/>
</dbReference>
<evidence type="ECO:0000259" key="1">
    <source>
        <dbReference type="PROSITE" id="PS50883"/>
    </source>
</evidence>
<dbReference type="OrthoDB" id="9813903at2"/>
<organism evidence="2 3">
    <name type="scientific">Pseudodesulfovibrio profundus</name>
    <dbReference type="NCBI Taxonomy" id="57320"/>
    <lineage>
        <taxon>Bacteria</taxon>
        <taxon>Pseudomonadati</taxon>
        <taxon>Thermodesulfobacteriota</taxon>
        <taxon>Desulfovibrionia</taxon>
        <taxon>Desulfovibrionales</taxon>
        <taxon>Desulfovibrionaceae</taxon>
    </lineage>
</organism>
<dbReference type="SMART" id="SM00052">
    <property type="entry name" value="EAL"/>
    <property type="match status" value="1"/>
</dbReference>
<dbReference type="PANTHER" id="PTHR33121:SF15">
    <property type="entry name" value="BLUE LIGHT- AND TEMPERATURE-REGULATED ANTIREPRESSOR BLUF"/>
    <property type="match status" value="1"/>
</dbReference>
<dbReference type="Proteomes" id="UP000219215">
    <property type="component" value="Chromosome DPRO"/>
</dbReference>
<dbReference type="CDD" id="cd01948">
    <property type="entry name" value="EAL"/>
    <property type="match status" value="1"/>
</dbReference>